<gene>
    <name evidence="6" type="ORF">DC094_07795</name>
</gene>
<feature type="domain" description="GST C-terminal" evidence="5">
    <location>
        <begin position="88"/>
        <end position="205"/>
    </location>
</feature>
<dbReference type="InterPro" id="IPR004046">
    <property type="entry name" value="GST_C"/>
</dbReference>
<dbReference type="GO" id="GO:0004601">
    <property type="term" value="F:peroxidase activity"/>
    <property type="evidence" value="ECO:0007669"/>
    <property type="project" value="UniProtKB-ARBA"/>
</dbReference>
<dbReference type="InterPro" id="IPR040079">
    <property type="entry name" value="Glutathione_S-Trfase"/>
</dbReference>
<dbReference type="PROSITE" id="PS50405">
    <property type="entry name" value="GST_CTER"/>
    <property type="match status" value="1"/>
</dbReference>
<evidence type="ECO:0000259" key="5">
    <source>
        <dbReference type="PROSITE" id="PS50405"/>
    </source>
</evidence>
<dbReference type="PANTHER" id="PTHR44051">
    <property type="entry name" value="GLUTATHIONE S-TRANSFERASE-RELATED"/>
    <property type="match status" value="1"/>
</dbReference>
<dbReference type="InterPro" id="IPR036282">
    <property type="entry name" value="Glutathione-S-Trfase_C_sf"/>
</dbReference>
<feature type="domain" description="GST N-terminal" evidence="4">
    <location>
        <begin position="1"/>
        <end position="81"/>
    </location>
</feature>
<dbReference type="EC" id="2.5.1.18" evidence="1"/>
<dbReference type="Pfam" id="PF14497">
    <property type="entry name" value="GST_C_3"/>
    <property type="match status" value="1"/>
</dbReference>
<dbReference type="OrthoDB" id="9810080at2"/>
<dbReference type="PROSITE" id="PS50404">
    <property type="entry name" value="GST_NTER"/>
    <property type="match status" value="1"/>
</dbReference>
<evidence type="ECO:0000256" key="3">
    <source>
        <dbReference type="ARBA" id="ARBA00047960"/>
    </source>
</evidence>
<dbReference type="Proteomes" id="UP000244906">
    <property type="component" value="Unassembled WGS sequence"/>
</dbReference>
<evidence type="ECO:0000256" key="2">
    <source>
        <dbReference type="ARBA" id="ARBA00022679"/>
    </source>
</evidence>
<dbReference type="Gene3D" id="1.20.1050.10">
    <property type="match status" value="1"/>
</dbReference>
<dbReference type="SUPFAM" id="SSF52833">
    <property type="entry name" value="Thioredoxin-like"/>
    <property type="match status" value="1"/>
</dbReference>
<dbReference type="SUPFAM" id="SSF47616">
    <property type="entry name" value="GST C-terminal domain-like"/>
    <property type="match status" value="1"/>
</dbReference>
<organism evidence="6 7">
    <name type="scientific">Pelagibaculum spongiae</name>
    <dbReference type="NCBI Taxonomy" id="2080658"/>
    <lineage>
        <taxon>Bacteria</taxon>
        <taxon>Pseudomonadati</taxon>
        <taxon>Pseudomonadota</taxon>
        <taxon>Gammaproteobacteria</taxon>
        <taxon>Oceanospirillales</taxon>
        <taxon>Pelagibaculum</taxon>
    </lineage>
</organism>
<dbReference type="SFLD" id="SFLDG01150">
    <property type="entry name" value="Main.1:_Beta-like"/>
    <property type="match status" value="1"/>
</dbReference>
<name>A0A2V1H4B5_9GAMM</name>
<evidence type="ECO:0000259" key="4">
    <source>
        <dbReference type="PROSITE" id="PS50404"/>
    </source>
</evidence>
<evidence type="ECO:0000256" key="1">
    <source>
        <dbReference type="ARBA" id="ARBA00012452"/>
    </source>
</evidence>
<reference evidence="6 7" key="1">
    <citation type="submission" date="2018-04" db="EMBL/GenBank/DDBJ databases">
        <title>Thalassorhabdus spongiae gen. nov., sp. nov., isolated from a marine sponge in South-West Iceland.</title>
        <authorList>
            <person name="Knobloch S."/>
            <person name="Daussin A."/>
            <person name="Johannsson R."/>
            <person name="Marteinsson V.T."/>
        </authorList>
    </citation>
    <scope>NUCLEOTIDE SEQUENCE [LARGE SCALE GENOMIC DNA]</scope>
    <source>
        <strain evidence="6 7">Hp12</strain>
    </source>
</reference>
<dbReference type="InterPro" id="IPR010987">
    <property type="entry name" value="Glutathione-S-Trfase_C-like"/>
</dbReference>
<proteinExistence type="predicted"/>
<dbReference type="GO" id="GO:0004364">
    <property type="term" value="F:glutathione transferase activity"/>
    <property type="evidence" value="ECO:0007669"/>
    <property type="project" value="UniProtKB-EC"/>
</dbReference>
<dbReference type="FunFam" id="3.40.30.10:FF:000156">
    <property type="entry name" value="Glutathione S-transferase 1"/>
    <property type="match status" value="1"/>
</dbReference>
<evidence type="ECO:0000313" key="6">
    <source>
        <dbReference type="EMBL" id="PVZ70476.1"/>
    </source>
</evidence>
<dbReference type="InterPro" id="IPR036249">
    <property type="entry name" value="Thioredoxin-like_sf"/>
</dbReference>
<dbReference type="SFLD" id="SFLDG00358">
    <property type="entry name" value="Main_(cytGST)"/>
    <property type="match status" value="1"/>
</dbReference>
<dbReference type="SFLD" id="SFLDS00019">
    <property type="entry name" value="Glutathione_Transferase_(cytos"/>
    <property type="match status" value="1"/>
</dbReference>
<dbReference type="GO" id="GO:0005737">
    <property type="term" value="C:cytoplasm"/>
    <property type="evidence" value="ECO:0007669"/>
    <property type="project" value="UniProtKB-ARBA"/>
</dbReference>
<dbReference type="Gene3D" id="3.40.30.10">
    <property type="entry name" value="Glutaredoxin"/>
    <property type="match status" value="1"/>
</dbReference>
<dbReference type="CDD" id="cd03046">
    <property type="entry name" value="GST_N_GTT1_like"/>
    <property type="match status" value="1"/>
</dbReference>
<protein>
    <recommendedName>
        <fullName evidence="1">glutathione transferase</fullName>
        <ecNumber evidence="1">2.5.1.18</ecNumber>
    </recommendedName>
</protein>
<comment type="caution">
    <text evidence="6">The sequence shown here is derived from an EMBL/GenBank/DDBJ whole genome shotgun (WGS) entry which is preliminary data.</text>
</comment>
<dbReference type="Pfam" id="PF02798">
    <property type="entry name" value="GST_N"/>
    <property type="match status" value="1"/>
</dbReference>
<dbReference type="RefSeq" id="WP_116686549.1">
    <property type="nucleotide sequence ID" value="NZ_CAWNYD010000002.1"/>
</dbReference>
<sequence length="205" mass="23433">MLTLHHLNQSRSKRIIWMLEELGVEYQIKAYQRDAKTFLAPVELKAIHPLGKSPVIENNDLVLAESGAIIEYLIEKFDAKEVFAPAKNSKEYAHYLQWLHFAESSAAFPLLMDYFLKKDASQSEFLNGYVAMELEKILSYLSDHLQQQPWLTGQQFTGADVLISFIFEIASSMGLLADYPVLQDYLARLKLRPAAIKAEQIEAEH</sequence>
<dbReference type="EMBL" id="QDDL01000002">
    <property type="protein sequence ID" value="PVZ70476.1"/>
    <property type="molecule type" value="Genomic_DNA"/>
</dbReference>
<keyword evidence="7" id="KW-1185">Reference proteome</keyword>
<dbReference type="AlphaFoldDB" id="A0A2V1H4B5"/>
<comment type="catalytic activity">
    <reaction evidence="3">
        <text>RX + glutathione = an S-substituted glutathione + a halide anion + H(+)</text>
        <dbReference type="Rhea" id="RHEA:16437"/>
        <dbReference type="ChEBI" id="CHEBI:15378"/>
        <dbReference type="ChEBI" id="CHEBI:16042"/>
        <dbReference type="ChEBI" id="CHEBI:17792"/>
        <dbReference type="ChEBI" id="CHEBI:57925"/>
        <dbReference type="ChEBI" id="CHEBI:90779"/>
        <dbReference type="EC" id="2.5.1.18"/>
    </reaction>
</comment>
<dbReference type="InterPro" id="IPR004045">
    <property type="entry name" value="Glutathione_S-Trfase_N"/>
</dbReference>
<dbReference type="PANTHER" id="PTHR44051:SF9">
    <property type="entry name" value="GLUTATHIONE S-TRANSFERASE 1"/>
    <property type="match status" value="1"/>
</dbReference>
<accession>A0A2V1H4B5</accession>
<evidence type="ECO:0000313" key="7">
    <source>
        <dbReference type="Proteomes" id="UP000244906"/>
    </source>
</evidence>
<keyword evidence="2 6" id="KW-0808">Transferase</keyword>